<dbReference type="SUPFAM" id="SSF55331">
    <property type="entry name" value="Tautomerase/MIF"/>
    <property type="match status" value="1"/>
</dbReference>
<protein>
    <submittedName>
        <fullName evidence="4">4-oxalocrotonate tautomerase family protein</fullName>
    </submittedName>
</protein>
<evidence type="ECO:0000313" key="4">
    <source>
        <dbReference type="EMBL" id="NMM43315.1"/>
    </source>
</evidence>
<dbReference type="AlphaFoldDB" id="A0A7Y0DXA6"/>
<keyword evidence="5" id="KW-1185">Reference proteome</keyword>
<dbReference type="InterPro" id="IPR004370">
    <property type="entry name" value="4-OT-like_dom"/>
</dbReference>
<dbReference type="Proteomes" id="UP000539372">
    <property type="component" value="Unassembled WGS sequence"/>
</dbReference>
<keyword evidence="2" id="KW-0413">Isomerase</keyword>
<proteinExistence type="inferred from homology"/>
<dbReference type="GO" id="GO:0016853">
    <property type="term" value="F:isomerase activity"/>
    <property type="evidence" value="ECO:0007669"/>
    <property type="project" value="UniProtKB-KW"/>
</dbReference>
<dbReference type="EMBL" id="JABBNT010000001">
    <property type="protein sequence ID" value="NMM43315.1"/>
    <property type="molecule type" value="Genomic_DNA"/>
</dbReference>
<name>A0A7Y0DXA6_9PROT</name>
<reference evidence="4 5" key="1">
    <citation type="submission" date="2020-04" db="EMBL/GenBank/DDBJ databases">
        <title>Rhodospirillaceae bacterium KN72 isolated from deep sea.</title>
        <authorList>
            <person name="Zhang D.-C."/>
        </authorList>
    </citation>
    <scope>NUCLEOTIDE SEQUENCE [LARGE SCALE GENOMIC DNA]</scope>
    <source>
        <strain evidence="4 5">KN72</strain>
    </source>
</reference>
<evidence type="ECO:0000256" key="2">
    <source>
        <dbReference type="ARBA" id="ARBA00023235"/>
    </source>
</evidence>
<gene>
    <name evidence="4" type="ORF">HH303_02415</name>
</gene>
<comment type="caution">
    <text evidence="4">The sequence shown here is derived from an EMBL/GenBank/DDBJ whole genome shotgun (WGS) entry which is preliminary data.</text>
</comment>
<dbReference type="InterPro" id="IPR014347">
    <property type="entry name" value="Tautomerase/MIF_sf"/>
</dbReference>
<dbReference type="PANTHER" id="PTHR35530">
    <property type="entry name" value="TAUTOMERASE-RELATED"/>
    <property type="match status" value="1"/>
</dbReference>
<feature type="domain" description="4-oxalocrotonate tautomerase-like" evidence="3">
    <location>
        <begin position="2"/>
        <end position="60"/>
    </location>
</feature>
<accession>A0A7Y0DXA6</accession>
<dbReference type="Gene3D" id="3.30.429.10">
    <property type="entry name" value="Macrophage Migration Inhibitory Factor"/>
    <property type="match status" value="1"/>
</dbReference>
<evidence type="ECO:0000256" key="1">
    <source>
        <dbReference type="ARBA" id="ARBA00006723"/>
    </source>
</evidence>
<comment type="similarity">
    <text evidence="1">Belongs to the 4-oxalocrotonate tautomerase family.</text>
</comment>
<organism evidence="4 5">
    <name type="scientific">Pacificispira spongiicola</name>
    <dbReference type="NCBI Taxonomy" id="2729598"/>
    <lineage>
        <taxon>Bacteria</taxon>
        <taxon>Pseudomonadati</taxon>
        <taxon>Pseudomonadota</taxon>
        <taxon>Alphaproteobacteria</taxon>
        <taxon>Rhodospirillales</taxon>
        <taxon>Rhodospirillaceae</taxon>
        <taxon>Pacificispira</taxon>
    </lineage>
</organism>
<evidence type="ECO:0000313" key="5">
    <source>
        <dbReference type="Proteomes" id="UP000539372"/>
    </source>
</evidence>
<dbReference type="Pfam" id="PF01361">
    <property type="entry name" value="Tautomerase"/>
    <property type="match status" value="1"/>
</dbReference>
<dbReference type="PANTHER" id="PTHR35530:SF2">
    <property type="entry name" value="BSL4019 PROTEIN"/>
    <property type="match status" value="1"/>
</dbReference>
<evidence type="ECO:0000259" key="3">
    <source>
        <dbReference type="Pfam" id="PF01361"/>
    </source>
</evidence>
<sequence>MPIIRVEMFPGRDRQKKAEIAKELTDCFIRVAGGKPEGVTILFQEISQEDWSVAGTLVADKLGT</sequence>